<feature type="transmembrane region" description="Helical" evidence="1">
    <location>
        <begin position="250"/>
        <end position="274"/>
    </location>
</feature>
<dbReference type="OrthoDB" id="46603at2759"/>
<evidence type="ECO:0000256" key="1">
    <source>
        <dbReference type="SAM" id="Phobius"/>
    </source>
</evidence>
<keyword evidence="1" id="KW-0472">Membrane</keyword>
<reference evidence="2" key="2">
    <citation type="submission" date="2021-04" db="EMBL/GenBank/DDBJ databases">
        <authorList>
            <person name="Podell S."/>
        </authorList>
    </citation>
    <scope>NUCLEOTIDE SEQUENCE</scope>
    <source>
        <strain evidence="2">Hildebrandi</strain>
    </source>
</reference>
<comment type="caution">
    <text evidence="2">The sequence shown here is derived from an EMBL/GenBank/DDBJ whole genome shotgun (WGS) entry which is preliminary data.</text>
</comment>
<evidence type="ECO:0000313" key="3">
    <source>
        <dbReference type="EMBL" id="KAG7365958.1"/>
    </source>
</evidence>
<keyword evidence="1" id="KW-0812">Transmembrane</keyword>
<evidence type="ECO:0000313" key="2">
    <source>
        <dbReference type="EMBL" id="KAG7338325.1"/>
    </source>
</evidence>
<keyword evidence="4" id="KW-1185">Reference proteome</keyword>
<evidence type="ECO:0008006" key="5">
    <source>
        <dbReference type="Google" id="ProtNLM"/>
    </source>
</evidence>
<gene>
    <name evidence="2" type="ORF">IV203_004723</name>
    <name evidence="3" type="ORF">IV203_028628</name>
</gene>
<name>A0A9K3K824_9STRA</name>
<reference evidence="2" key="1">
    <citation type="journal article" date="2021" name="Sci. Rep.">
        <title>Diploid genomic architecture of Nitzschia inconspicua, an elite biomass production diatom.</title>
        <authorList>
            <person name="Oliver A."/>
            <person name="Podell S."/>
            <person name="Pinowska A."/>
            <person name="Traller J.C."/>
            <person name="Smith S.R."/>
            <person name="McClure R."/>
            <person name="Beliaev A."/>
            <person name="Bohutskyi P."/>
            <person name="Hill E.A."/>
            <person name="Rabines A."/>
            <person name="Zheng H."/>
            <person name="Allen L.Z."/>
            <person name="Kuo A."/>
            <person name="Grigoriev I.V."/>
            <person name="Allen A.E."/>
            <person name="Hazlebeck D."/>
            <person name="Allen E.E."/>
        </authorList>
    </citation>
    <scope>NUCLEOTIDE SEQUENCE</scope>
    <source>
        <strain evidence="2">Hildebrandi</strain>
    </source>
</reference>
<feature type="transmembrane region" description="Helical" evidence="1">
    <location>
        <begin position="126"/>
        <end position="144"/>
    </location>
</feature>
<dbReference type="EMBL" id="JAGRRH010000059">
    <property type="protein sequence ID" value="KAG7338325.1"/>
    <property type="molecule type" value="Genomic_DNA"/>
</dbReference>
<feature type="transmembrane region" description="Helical" evidence="1">
    <location>
        <begin position="12"/>
        <end position="34"/>
    </location>
</feature>
<dbReference type="AlphaFoldDB" id="A0A9K3K824"/>
<organism evidence="2 4">
    <name type="scientific">Nitzschia inconspicua</name>
    <dbReference type="NCBI Taxonomy" id="303405"/>
    <lineage>
        <taxon>Eukaryota</taxon>
        <taxon>Sar</taxon>
        <taxon>Stramenopiles</taxon>
        <taxon>Ochrophyta</taxon>
        <taxon>Bacillariophyta</taxon>
        <taxon>Bacillariophyceae</taxon>
        <taxon>Bacillariophycidae</taxon>
        <taxon>Bacillariales</taxon>
        <taxon>Bacillariaceae</taxon>
        <taxon>Nitzschia</taxon>
    </lineage>
</organism>
<evidence type="ECO:0000313" key="4">
    <source>
        <dbReference type="Proteomes" id="UP000693970"/>
    </source>
</evidence>
<dbReference type="Proteomes" id="UP000693970">
    <property type="component" value="Unassembled WGS sequence"/>
</dbReference>
<proteinExistence type="predicted"/>
<sequence length="291" mass="32665">MVPPAIVFFESLLPYGLTCLGCHAVLWVIFRYVLPSSGPWHAAPNFTAHQTIALFLMIQWTWNGFFGEDDEEDMNVGTNSLPVILRPSSLGMKMARRSMAALWIWDIPVSMLSSDMSSAMDALMHAHHLGMLLVTCIVMGWLTFGTASENYPNPVGATLAPLFFGQVELSSIPLQIVDLFHPKKSAAWHEYMLSRPMLVSINDACRQLFALLFLAVRGIYFPFLVFTIVIPEFWDALGWTMMEDQTKYVLPIVTILTFSVAFTLLQMYWAVLVVNQIYKALKGGGDKKKTG</sequence>
<protein>
    <recommendedName>
        <fullName evidence="5">TLC domain-containing protein</fullName>
    </recommendedName>
</protein>
<keyword evidence="1" id="KW-1133">Transmembrane helix</keyword>
<accession>A0A9K3K824</accession>
<dbReference type="EMBL" id="JAGRRH010000007">
    <property type="protein sequence ID" value="KAG7365958.1"/>
    <property type="molecule type" value="Genomic_DNA"/>
</dbReference>
<feature type="transmembrane region" description="Helical" evidence="1">
    <location>
        <begin position="208"/>
        <end position="230"/>
    </location>
</feature>